<evidence type="ECO:0008006" key="4">
    <source>
        <dbReference type="Google" id="ProtNLM"/>
    </source>
</evidence>
<name>G0N2F2_CAEBE</name>
<reference evidence="3" key="1">
    <citation type="submission" date="2011-07" db="EMBL/GenBank/DDBJ databases">
        <authorList>
            <consortium name="Caenorhabditis brenneri Sequencing and Analysis Consortium"/>
            <person name="Wilson R.K."/>
        </authorList>
    </citation>
    <scope>NUCLEOTIDE SEQUENCE [LARGE SCALE GENOMIC DNA]</scope>
    <source>
        <strain evidence="3">PB2801</strain>
    </source>
</reference>
<feature type="compositionally biased region" description="Acidic residues" evidence="1">
    <location>
        <begin position="250"/>
        <end position="309"/>
    </location>
</feature>
<evidence type="ECO:0000313" key="2">
    <source>
        <dbReference type="EMBL" id="EGT50821.1"/>
    </source>
</evidence>
<organism evidence="3">
    <name type="scientific">Caenorhabditis brenneri</name>
    <name type="common">Nematode worm</name>
    <dbReference type="NCBI Taxonomy" id="135651"/>
    <lineage>
        <taxon>Eukaryota</taxon>
        <taxon>Metazoa</taxon>
        <taxon>Ecdysozoa</taxon>
        <taxon>Nematoda</taxon>
        <taxon>Chromadorea</taxon>
        <taxon>Rhabditida</taxon>
        <taxon>Rhabditina</taxon>
        <taxon>Rhabditomorpha</taxon>
        <taxon>Rhabditoidea</taxon>
        <taxon>Rhabditidae</taxon>
        <taxon>Peloderinae</taxon>
        <taxon>Caenorhabditis</taxon>
    </lineage>
</organism>
<dbReference type="OrthoDB" id="5911561at2759"/>
<dbReference type="HOGENOM" id="CLU_550100_0_0_1"/>
<dbReference type="Proteomes" id="UP000008068">
    <property type="component" value="Unassembled WGS sequence"/>
</dbReference>
<evidence type="ECO:0000313" key="3">
    <source>
        <dbReference type="Proteomes" id="UP000008068"/>
    </source>
</evidence>
<feature type="compositionally biased region" description="Basic and acidic residues" evidence="1">
    <location>
        <begin position="310"/>
        <end position="327"/>
    </location>
</feature>
<dbReference type="STRING" id="135651.G0N2F2"/>
<feature type="compositionally biased region" description="Acidic residues" evidence="1">
    <location>
        <begin position="367"/>
        <end position="422"/>
    </location>
</feature>
<evidence type="ECO:0000256" key="1">
    <source>
        <dbReference type="SAM" id="MobiDB-lite"/>
    </source>
</evidence>
<accession>G0N2F2</accession>
<feature type="compositionally biased region" description="Acidic residues" evidence="1">
    <location>
        <begin position="347"/>
        <end position="360"/>
    </location>
</feature>
<dbReference type="PANTHER" id="PTHR21503">
    <property type="entry name" value="F-BOX-CONTAINING HYPOTHETICAL PROTEIN C.ELEGANS"/>
    <property type="match status" value="1"/>
</dbReference>
<proteinExistence type="predicted"/>
<dbReference type="InParanoid" id="G0N2F2"/>
<protein>
    <recommendedName>
        <fullName evidence="4">F-box associated domain-containing protein</fullName>
    </recommendedName>
</protein>
<dbReference type="AlphaFoldDB" id="G0N2F2"/>
<keyword evidence="3" id="KW-1185">Reference proteome</keyword>
<dbReference type="eggNOG" id="ENOG502QWM7">
    <property type="taxonomic scope" value="Eukaryota"/>
</dbReference>
<sequence length="463" mass="54282">MDPFMFWGLPFLARKNVFRQMNPNDVEGESLENLSLRNVNRIPILMSQDPDNDFLVCEKDKKRTFDEKMEVMKMISKHLLDIVNVESYDLRYSYHHDLPMKKFTKCFVFDITRKFGKVEINNWCEKLKAPEFDFLMNEIEVDKMNMSVNARVKGVFTHPKIVFYQHSTVSFDNIFNLKSEKFEAQMHRLIKPEELIRLLVAWADGEKLQNLKWMRIFFGLGSYKKNFIGRVTKRMQEMEGEVSFEILEIEQEDNDEEDHEDQDEDQEVEEDGADEQDEEMSDEEPDDEPEQEDVEMSDDEVSNGEDVEEKEGMEQKQKPEIVARIDVVEIGQDDLEEIADEQKSCDIEAEEEQDGVDENDGVAGSDENNDEDHDEDDPASDKEDEEQDGDQDDEDDKASDSESNSEEEEESDEEDNEDNEDISEIRLQRKIDGKVLRLLMDHTSFEVEVFSENDFFFNDLLES</sequence>
<dbReference type="EMBL" id="GL379830">
    <property type="protein sequence ID" value="EGT50821.1"/>
    <property type="molecule type" value="Genomic_DNA"/>
</dbReference>
<feature type="region of interest" description="Disordered" evidence="1">
    <location>
        <begin position="250"/>
        <end position="425"/>
    </location>
</feature>
<gene>
    <name evidence="2" type="ORF">CAEBREN_05693</name>
</gene>
<dbReference type="PANTHER" id="PTHR21503:SF8">
    <property type="entry name" value="F-BOX ASSOCIATED DOMAIN-CONTAINING PROTEIN-RELATED"/>
    <property type="match status" value="1"/>
</dbReference>